<name>A0A9D4JSP7_DREPO</name>
<protein>
    <submittedName>
        <fullName evidence="3">Uncharacterized protein</fullName>
    </submittedName>
</protein>
<keyword evidence="4" id="KW-1185">Reference proteome</keyword>
<dbReference type="EMBL" id="JAIWYP010000005">
    <property type="protein sequence ID" value="KAH3822816.1"/>
    <property type="molecule type" value="Genomic_DNA"/>
</dbReference>
<comment type="caution">
    <text evidence="3">The sequence shown here is derived from an EMBL/GenBank/DDBJ whole genome shotgun (WGS) entry which is preliminary data.</text>
</comment>
<evidence type="ECO:0000256" key="1">
    <source>
        <dbReference type="SAM" id="MobiDB-lite"/>
    </source>
</evidence>
<accession>A0A9D4JSP7</accession>
<evidence type="ECO:0000256" key="2">
    <source>
        <dbReference type="SAM" id="SignalP"/>
    </source>
</evidence>
<feature type="signal peptide" evidence="2">
    <location>
        <begin position="1"/>
        <end position="19"/>
    </location>
</feature>
<organism evidence="3 4">
    <name type="scientific">Dreissena polymorpha</name>
    <name type="common">Zebra mussel</name>
    <name type="synonym">Mytilus polymorpha</name>
    <dbReference type="NCBI Taxonomy" id="45954"/>
    <lineage>
        <taxon>Eukaryota</taxon>
        <taxon>Metazoa</taxon>
        <taxon>Spiralia</taxon>
        <taxon>Lophotrochozoa</taxon>
        <taxon>Mollusca</taxon>
        <taxon>Bivalvia</taxon>
        <taxon>Autobranchia</taxon>
        <taxon>Heteroconchia</taxon>
        <taxon>Euheterodonta</taxon>
        <taxon>Imparidentia</taxon>
        <taxon>Neoheterodontei</taxon>
        <taxon>Myida</taxon>
        <taxon>Dreissenoidea</taxon>
        <taxon>Dreissenidae</taxon>
        <taxon>Dreissena</taxon>
    </lineage>
</organism>
<feature type="region of interest" description="Disordered" evidence="1">
    <location>
        <begin position="26"/>
        <end position="51"/>
    </location>
</feature>
<feature type="compositionally biased region" description="Low complexity" evidence="1">
    <location>
        <begin position="34"/>
        <end position="44"/>
    </location>
</feature>
<dbReference type="AlphaFoldDB" id="A0A9D4JSP7"/>
<keyword evidence="2" id="KW-0732">Signal</keyword>
<dbReference type="Proteomes" id="UP000828390">
    <property type="component" value="Unassembled WGS sequence"/>
</dbReference>
<evidence type="ECO:0000313" key="4">
    <source>
        <dbReference type="Proteomes" id="UP000828390"/>
    </source>
</evidence>
<reference evidence="3" key="2">
    <citation type="submission" date="2020-11" db="EMBL/GenBank/DDBJ databases">
        <authorList>
            <person name="McCartney M.A."/>
            <person name="Auch B."/>
            <person name="Kono T."/>
            <person name="Mallez S."/>
            <person name="Becker A."/>
            <person name="Gohl D.M."/>
            <person name="Silverstein K.A.T."/>
            <person name="Koren S."/>
            <person name="Bechman K.B."/>
            <person name="Herman A."/>
            <person name="Abrahante J.E."/>
            <person name="Garbe J."/>
        </authorList>
    </citation>
    <scope>NUCLEOTIDE SEQUENCE</scope>
    <source>
        <strain evidence="3">Duluth1</strain>
        <tissue evidence="3">Whole animal</tissue>
    </source>
</reference>
<proteinExistence type="predicted"/>
<reference evidence="3" key="1">
    <citation type="journal article" date="2019" name="bioRxiv">
        <title>The Genome of the Zebra Mussel, Dreissena polymorpha: A Resource for Invasive Species Research.</title>
        <authorList>
            <person name="McCartney M.A."/>
            <person name="Auch B."/>
            <person name="Kono T."/>
            <person name="Mallez S."/>
            <person name="Zhang Y."/>
            <person name="Obille A."/>
            <person name="Becker A."/>
            <person name="Abrahante J.E."/>
            <person name="Garbe J."/>
            <person name="Badalamenti J.P."/>
            <person name="Herman A."/>
            <person name="Mangelson H."/>
            <person name="Liachko I."/>
            <person name="Sullivan S."/>
            <person name="Sone E.D."/>
            <person name="Koren S."/>
            <person name="Silverstein K.A.T."/>
            <person name="Beckman K.B."/>
            <person name="Gohl D.M."/>
        </authorList>
    </citation>
    <scope>NUCLEOTIDE SEQUENCE</scope>
    <source>
        <strain evidence="3">Duluth1</strain>
        <tissue evidence="3">Whole animal</tissue>
    </source>
</reference>
<gene>
    <name evidence="3" type="ORF">DPMN_124607</name>
</gene>
<evidence type="ECO:0000313" key="3">
    <source>
        <dbReference type="EMBL" id="KAH3822816.1"/>
    </source>
</evidence>
<feature type="chain" id="PRO_5039579185" evidence="2">
    <location>
        <begin position="20"/>
        <end position="248"/>
    </location>
</feature>
<sequence length="248" mass="26322">MNLLIVTCIVLALVCQCAAKPAKPCSKETESEESNSGCESSSDGTDSDDPTYKVVIHIKDGGSSSSSCEDGCPDCSVTDHAQCNEETKQCECKFDGEFPNCCPDCSAVPLQTCCEPGMNCESANVGECFCPFGEIPKDGPVQCCPNQCDGGNVCAADGTCQPPLLFGEKCVEDGVRSSNACDRRAGIKCHTYDCCGNKGKNIECRDKYCLCETPRGWVYNNETVPCVFVGGRPTKKDCLDAPLGFGAV</sequence>